<dbReference type="Proteomes" id="UP001156318">
    <property type="component" value="Chromosome"/>
</dbReference>
<keyword evidence="3" id="KW-1185">Reference proteome</keyword>
<protein>
    <submittedName>
        <fullName evidence="2">Uncharacterized protein</fullName>
    </submittedName>
</protein>
<feature type="chain" id="PRO_5045071720" evidence="1">
    <location>
        <begin position="20"/>
        <end position="161"/>
    </location>
</feature>
<dbReference type="RefSeq" id="WP_264384376.1">
    <property type="nucleotide sequence ID" value="NZ_CP074352.1"/>
</dbReference>
<dbReference type="EMBL" id="CP074352">
    <property type="protein sequence ID" value="UYU30684.1"/>
    <property type="molecule type" value="Genomic_DNA"/>
</dbReference>
<evidence type="ECO:0000313" key="3">
    <source>
        <dbReference type="Proteomes" id="UP001156318"/>
    </source>
</evidence>
<keyword evidence="1" id="KW-0732">Signal</keyword>
<evidence type="ECO:0000313" key="2">
    <source>
        <dbReference type="EMBL" id="UYU30684.1"/>
    </source>
</evidence>
<evidence type="ECO:0000256" key="1">
    <source>
        <dbReference type="SAM" id="SignalP"/>
    </source>
</evidence>
<accession>A0ABY6JDH8</accession>
<organism evidence="2 3">
    <name type="scientific">Siccibacter colletis</name>
    <dbReference type="NCBI Taxonomy" id="1505757"/>
    <lineage>
        <taxon>Bacteria</taxon>
        <taxon>Pseudomonadati</taxon>
        <taxon>Pseudomonadota</taxon>
        <taxon>Gammaproteobacteria</taxon>
        <taxon>Enterobacterales</taxon>
        <taxon>Enterobacteriaceae</taxon>
        <taxon>Siccibacter</taxon>
    </lineage>
</organism>
<sequence>MFKLILASSLLLASFLTYSNSEIVQGPFEIRQGAKIYLKKEVNDDYPLALYFLKDNKSTKIDTYETEGGEPSVETVFFMTIHNRKNVIVLISWAQFHRAENINGKSFKVYGYIYDNNNLTVNNKINNDPYLSGEEGEFGGEQLYFKYQNAEKIKKYILGKY</sequence>
<name>A0ABY6JDH8_9ENTR</name>
<proteinExistence type="predicted"/>
<gene>
    <name evidence="2" type="ORF">KFZ77_12470</name>
</gene>
<reference evidence="2 3" key="1">
    <citation type="submission" date="2021-05" db="EMBL/GenBank/DDBJ databases">
        <title>Isolation, identification, and the growth promoting effects of Pantoea dispersa strain YSD J2 from the aboveground leaves of Cyperus esculentus L.Var. Sativus.</title>
        <authorList>
            <person name="Wang S."/>
            <person name="Tang X.M."/>
            <person name="Huang Y.N."/>
        </authorList>
    </citation>
    <scope>NUCLEOTIDE SEQUENCE [LARGE SCALE GENOMIC DNA]</scope>
    <source>
        <strain evidence="3">YSD YN2</strain>
    </source>
</reference>
<feature type="signal peptide" evidence="1">
    <location>
        <begin position="1"/>
        <end position="19"/>
    </location>
</feature>